<proteinExistence type="predicted"/>
<evidence type="ECO:0000313" key="1">
    <source>
        <dbReference type="EMBL" id="SVC24796.1"/>
    </source>
</evidence>
<accession>A0A382KKV1</accession>
<protein>
    <submittedName>
        <fullName evidence="1">Uncharacterized protein</fullName>
    </submittedName>
</protein>
<gene>
    <name evidence="1" type="ORF">METZ01_LOCUS277650</name>
</gene>
<feature type="non-terminal residue" evidence="1">
    <location>
        <position position="157"/>
    </location>
</feature>
<dbReference type="AlphaFoldDB" id="A0A382KKV1"/>
<sequence>MIGLLVTAAAIVLFETGTLRLDQNTFQAQAGMADMVLNNNGEGAIIEVGSHIMVTNKFESESFIAGTLGGIENGVIFIKEYKGDKVLPFAISDVGSVVYGEPKAVGKYFFKGLKYGAIGGLAGGTALWLLVISDESGFDPIEAYPFCVGFVSMFTIP</sequence>
<organism evidence="1">
    <name type="scientific">marine metagenome</name>
    <dbReference type="NCBI Taxonomy" id="408172"/>
    <lineage>
        <taxon>unclassified sequences</taxon>
        <taxon>metagenomes</taxon>
        <taxon>ecological metagenomes</taxon>
    </lineage>
</organism>
<dbReference type="EMBL" id="UINC01081187">
    <property type="protein sequence ID" value="SVC24796.1"/>
    <property type="molecule type" value="Genomic_DNA"/>
</dbReference>
<name>A0A382KKV1_9ZZZZ</name>
<reference evidence="1" key="1">
    <citation type="submission" date="2018-05" db="EMBL/GenBank/DDBJ databases">
        <authorList>
            <person name="Lanie J.A."/>
            <person name="Ng W.-L."/>
            <person name="Kazmierczak K.M."/>
            <person name="Andrzejewski T.M."/>
            <person name="Davidsen T.M."/>
            <person name="Wayne K.J."/>
            <person name="Tettelin H."/>
            <person name="Glass J.I."/>
            <person name="Rusch D."/>
            <person name="Podicherti R."/>
            <person name="Tsui H.-C.T."/>
            <person name="Winkler M.E."/>
        </authorList>
    </citation>
    <scope>NUCLEOTIDE SEQUENCE</scope>
</reference>